<dbReference type="Pfam" id="PF03863">
    <property type="entry name" value="Phage_mat-A"/>
    <property type="match status" value="1"/>
</dbReference>
<evidence type="ECO:0000256" key="6">
    <source>
        <dbReference type="ARBA" id="ARBA00023296"/>
    </source>
</evidence>
<dbReference type="Proteomes" id="UP001059590">
    <property type="component" value="Chromosome"/>
</dbReference>
<keyword evidence="4" id="KW-0946">Virion</keyword>
<comment type="similarity">
    <text evidence="7">Belongs to the Leviviricetes maturation protein family.</text>
</comment>
<reference evidence="8" key="2">
    <citation type="journal article" date="2022" name="Nat. Microbiol.">
        <title>RNA viromes from terrestrial sites across China expand environmental viral diversity.</title>
        <authorList>
            <person name="Chiapello M."/>
            <person name="Rodriguez-Romero J."/>
            <person name="Ayllon M.A."/>
            <person name="Turina M."/>
        </authorList>
    </citation>
    <scope>NUCLEOTIDE SEQUENCE</scope>
    <source>
        <strain evidence="8">306R-k141_275145</strain>
    </source>
</reference>
<dbReference type="InterPro" id="IPR005563">
    <property type="entry name" value="A_protein"/>
</dbReference>
<evidence type="ECO:0000313" key="8">
    <source>
        <dbReference type="EMBL" id="UJQ85368.1"/>
    </source>
</evidence>
<keyword evidence="6" id="KW-1160">Virus entry into host cell</keyword>
<evidence type="ECO:0000256" key="7">
    <source>
        <dbReference type="ARBA" id="ARBA00035110"/>
    </source>
</evidence>
<proteinExistence type="inferred from homology"/>
<evidence type="ECO:0000256" key="3">
    <source>
        <dbReference type="ARBA" id="ARBA00022804"/>
    </source>
</evidence>
<evidence type="ECO:0000256" key="2">
    <source>
        <dbReference type="ARBA" id="ARBA00022581"/>
    </source>
</evidence>
<keyword evidence="5" id="KW-1175">Viral attachment to host cell pilus</keyword>
<evidence type="ECO:0000256" key="4">
    <source>
        <dbReference type="ARBA" id="ARBA00022844"/>
    </source>
</evidence>
<sequence>MSKPVYARIGRTKKRRSNRRLGRNQNIYVNQTSPSTMVCDYSYTVKETNWSPELPVTGTFSQKGIMSVFRDYKEVGGVVFPPFRLIDPGAPYKPVLWRQPKKYTRFQYSLKLSQPSVTIVSQSDSIKDLYIDTPILPALPEERGIYDLFRGSPSSSDLQLHYLAFNQRLADQKVDVLTTVAEAKSTITMIANAATDLFDLYRYVRRGNLRKAKRIMSARGIKTKVSKHWKNKTAENRWLEFTYGWAPLLGDIKTAFEELTAEREATLPIIKVVYSTKAGDNFDPIGVLLTPGERWSGTAVYKTACYFSVANPNVREAAKWNLGNNPLLTAWELVPYSFIVDWFIPIGDFLTQFSAAQGLDFISGTSVLYAKGVASGTYSYQFRSGSDFSAQLDVPYHRSMFITDRIVHDTRPIGLPVFTFGLNARRAVNALALVSQRR</sequence>
<keyword evidence="3" id="KW-1161">Viral attachment to host cell</keyword>
<keyword evidence="2" id="KW-0945">Host-virus interaction</keyword>
<name>A0ABY3STX7_9VIRU</name>
<evidence type="ECO:0000256" key="1">
    <source>
        <dbReference type="ARBA" id="ARBA00004328"/>
    </source>
</evidence>
<evidence type="ECO:0000313" key="9">
    <source>
        <dbReference type="Proteomes" id="UP001059590"/>
    </source>
</evidence>
<protein>
    <submittedName>
        <fullName evidence="8">Maturation protein</fullName>
    </submittedName>
</protein>
<accession>A0ABY3STX7</accession>
<keyword evidence="9" id="KW-1185">Reference proteome</keyword>
<comment type="subcellular location">
    <subcellularLocation>
        <location evidence="1">Virion</location>
    </subcellularLocation>
</comment>
<evidence type="ECO:0000256" key="5">
    <source>
        <dbReference type="ARBA" id="ARBA00023104"/>
    </source>
</evidence>
<dbReference type="EMBL" id="MZ679641">
    <property type="protein sequence ID" value="UJQ85368.1"/>
    <property type="molecule type" value="Genomic_RNA"/>
</dbReference>
<reference evidence="8" key="1">
    <citation type="submission" date="2021-05" db="EMBL/GenBank/DDBJ databases">
        <authorList>
            <person name="Chen Y.-M."/>
            <person name="Zhang Y.-Z."/>
        </authorList>
    </citation>
    <scope>NUCLEOTIDE SEQUENCE</scope>
    <source>
        <strain evidence="8">306R-k141_275145</strain>
    </source>
</reference>
<organism evidence="8 9">
    <name type="scientific">Leviviridae sp</name>
    <dbReference type="NCBI Taxonomy" id="2027243"/>
    <lineage>
        <taxon>Viruses</taxon>
        <taxon>Riboviria</taxon>
        <taxon>Orthornavirae</taxon>
        <taxon>Lenarviricota</taxon>
        <taxon>Leviviricetes</taxon>
        <taxon>Norzivirales</taxon>
        <taxon>Fiersviridae</taxon>
    </lineage>
</organism>